<keyword evidence="1" id="KW-0614">Plasmid</keyword>
<accession>A0A1H3N9H9</accession>
<proteinExistence type="predicted"/>
<protein>
    <submittedName>
        <fullName evidence="2">Uncharacterized protein</fullName>
    </submittedName>
</protein>
<sequence>MSTVVNPPSVALSTAELRKRAHVHSAIDTHERAMCLRTGVLDLDLLKAAHLTVPSSLEDCAVVGVAYAARTLSNLTQRTEAVFHVFDASGELMGSYFSSAFKSFAR</sequence>
<dbReference type="Proteomes" id="UP000183417">
    <property type="component" value="Unassembled WGS sequence"/>
</dbReference>
<dbReference type="Proteomes" id="UP000595064">
    <property type="component" value="Plasmid unnamed"/>
</dbReference>
<geneLocation type="plasmid" evidence="1 4">
    <name>unnamed</name>
</geneLocation>
<organism evidence="2 3">
    <name type="scientific">Delftia lacustris</name>
    <dbReference type="NCBI Taxonomy" id="558537"/>
    <lineage>
        <taxon>Bacteria</taxon>
        <taxon>Pseudomonadati</taxon>
        <taxon>Pseudomonadota</taxon>
        <taxon>Betaproteobacteria</taxon>
        <taxon>Burkholderiales</taxon>
        <taxon>Comamonadaceae</taxon>
        <taxon>Delftia</taxon>
    </lineage>
</organism>
<keyword evidence="4" id="KW-1185">Reference proteome</keyword>
<dbReference type="EMBL" id="CP065749">
    <property type="protein sequence ID" value="QPS84855.1"/>
    <property type="molecule type" value="Genomic_DNA"/>
</dbReference>
<dbReference type="RefSeq" id="WP_143044588.1">
    <property type="nucleotide sequence ID" value="NZ_CP065749.1"/>
</dbReference>
<gene>
    <name evidence="1" type="ORF">I6G47_32395</name>
    <name evidence="2" type="ORF">SAMN05421547_108230</name>
</gene>
<evidence type="ECO:0000313" key="2">
    <source>
        <dbReference type="EMBL" id="SDY85393.1"/>
    </source>
</evidence>
<dbReference type="GeneID" id="94689058"/>
<evidence type="ECO:0000313" key="3">
    <source>
        <dbReference type="Proteomes" id="UP000183417"/>
    </source>
</evidence>
<name>A0A1H3N9H9_9BURK</name>
<dbReference type="AlphaFoldDB" id="A0A1H3N9H9"/>
<dbReference type="EMBL" id="FNPE01000008">
    <property type="protein sequence ID" value="SDY85393.1"/>
    <property type="molecule type" value="Genomic_DNA"/>
</dbReference>
<evidence type="ECO:0000313" key="1">
    <source>
        <dbReference type="EMBL" id="QPS84855.1"/>
    </source>
</evidence>
<reference evidence="1 4" key="2">
    <citation type="submission" date="2020-12" db="EMBL/GenBank/DDBJ databases">
        <title>FDA dAtabase for Regulatory Grade micrObial Sequences (FDA-ARGOS): Supporting development and validation of Infectious Disease Dx tests.</title>
        <authorList>
            <person name="Sproer C."/>
            <person name="Gronow S."/>
            <person name="Severitt S."/>
            <person name="Schroder I."/>
            <person name="Tallon L."/>
            <person name="Sadzewicz L."/>
            <person name="Zhao X."/>
            <person name="Boylan J."/>
            <person name="Ott S."/>
            <person name="Bowen H."/>
            <person name="Vavikolanu K."/>
            <person name="Mehta A."/>
            <person name="Aluvathingal J."/>
            <person name="Nadendla S."/>
            <person name="Lowell S."/>
            <person name="Myers T."/>
            <person name="Yan Y."/>
            <person name="Sichtig H."/>
        </authorList>
    </citation>
    <scope>NUCLEOTIDE SEQUENCE [LARGE SCALE GENOMIC DNA]</scope>
    <source>
        <strain evidence="1 4">FDAARGOS_890</strain>
        <plasmid evidence="1 4">unnamed</plasmid>
    </source>
</reference>
<evidence type="ECO:0000313" key="4">
    <source>
        <dbReference type="Proteomes" id="UP000595064"/>
    </source>
</evidence>
<reference evidence="2 3" key="1">
    <citation type="submission" date="2016-10" db="EMBL/GenBank/DDBJ databases">
        <authorList>
            <person name="de Groot N.N."/>
        </authorList>
    </citation>
    <scope>NUCLEOTIDE SEQUENCE [LARGE SCALE GENOMIC DNA]</scope>
    <source>
        <strain evidence="2 3">LMG 24775</strain>
    </source>
</reference>
<dbReference type="KEGG" id="dla:I6G47_32395"/>